<feature type="region of interest" description="Disordered" evidence="8">
    <location>
        <begin position="1"/>
        <end position="96"/>
    </location>
</feature>
<evidence type="ECO:0000313" key="11">
    <source>
        <dbReference type="Proteomes" id="UP000240739"/>
    </source>
</evidence>
<reference evidence="10 11" key="1">
    <citation type="submission" date="2018-03" db="EMBL/GenBank/DDBJ databases">
        <title>Aquarubrobacter algicola gen. nov., sp. nov., a novel actinobacterium isolated from shallow eutrophic lake during the end of cyanobacterial harmful algal blooms.</title>
        <authorList>
            <person name="Chun S.J."/>
        </authorList>
    </citation>
    <scope>NUCLEOTIDE SEQUENCE [LARGE SCALE GENOMIC DNA]</scope>
    <source>
        <strain evidence="10 11">Seoho-28</strain>
    </source>
</reference>
<dbReference type="SUPFAM" id="SSF56112">
    <property type="entry name" value="Protein kinase-like (PK-like)"/>
    <property type="match status" value="1"/>
</dbReference>
<evidence type="ECO:0000256" key="2">
    <source>
        <dbReference type="ARBA" id="ARBA00022527"/>
    </source>
</evidence>
<dbReference type="PANTHER" id="PTHR43289">
    <property type="entry name" value="MITOGEN-ACTIVATED PROTEIN KINASE KINASE KINASE 20-RELATED"/>
    <property type="match status" value="1"/>
</dbReference>
<accession>A0A2T4UH84</accession>
<feature type="compositionally biased region" description="Basic and acidic residues" evidence="8">
    <location>
        <begin position="447"/>
        <end position="464"/>
    </location>
</feature>
<feature type="binding site" evidence="7">
    <location>
        <position position="152"/>
    </location>
    <ligand>
        <name>ATP</name>
        <dbReference type="ChEBI" id="CHEBI:30616"/>
    </ligand>
</feature>
<dbReference type="PROSITE" id="PS00107">
    <property type="entry name" value="PROTEIN_KINASE_ATP"/>
    <property type="match status" value="1"/>
</dbReference>
<dbReference type="GO" id="GO:0005524">
    <property type="term" value="F:ATP binding"/>
    <property type="evidence" value="ECO:0007669"/>
    <property type="project" value="UniProtKB-UniRule"/>
</dbReference>
<feature type="region of interest" description="Disordered" evidence="8">
    <location>
        <begin position="425"/>
        <end position="469"/>
    </location>
</feature>
<dbReference type="Gene3D" id="3.30.200.20">
    <property type="entry name" value="Phosphorylase Kinase, domain 1"/>
    <property type="match status" value="1"/>
</dbReference>
<dbReference type="AlphaFoldDB" id="A0A2T4UH84"/>
<dbReference type="InterPro" id="IPR000719">
    <property type="entry name" value="Prot_kinase_dom"/>
</dbReference>
<dbReference type="EMBL" id="PYYB01000001">
    <property type="protein sequence ID" value="PTL58577.1"/>
    <property type="molecule type" value="Genomic_DNA"/>
</dbReference>
<dbReference type="PROSITE" id="PS50011">
    <property type="entry name" value="PROTEIN_KINASE_DOM"/>
    <property type="match status" value="1"/>
</dbReference>
<evidence type="ECO:0000313" key="10">
    <source>
        <dbReference type="EMBL" id="PTL58577.1"/>
    </source>
</evidence>
<keyword evidence="2" id="KW-0723">Serine/threonine-protein kinase</keyword>
<organism evidence="10 11">
    <name type="scientific">Paraconexibacter algicola</name>
    <dbReference type="NCBI Taxonomy" id="2133960"/>
    <lineage>
        <taxon>Bacteria</taxon>
        <taxon>Bacillati</taxon>
        <taxon>Actinomycetota</taxon>
        <taxon>Thermoleophilia</taxon>
        <taxon>Solirubrobacterales</taxon>
        <taxon>Paraconexibacteraceae</taxon>
        <taxon>Paraconexibacter</taxon>
    </lineage>
</organism>
<evidence type="ECO:0000256" key="8">
    <source>
        <dbReference type="SAM" id="MobiDB-lite"/>
    </source>
</evidence>
<keyword evidence="11" id="KW-1185">Reference proteome</keyword>
<dbReference type="PROSITE" id="PS00108">
    <property type="entry name" value="PROTEIN_KINASE_ST"/>
    <property type="match status" value="1"/>
</dbReference>
<dbReference type="SMART" id="SM00220">
    <property type="entry name" value="S_TKc"/>
    <property type="match status" value="1"/>
</dbReference>
<evidence type="ECO:0000256" key="7">
    <source>
        <dbReference type="PROSITE-ProRule" id="PRU10141"/>
    </source>
</evidence>
<name>A0A2T4UH84_9ACTN</name>
<dbReference type="InterPro" id="IPR011009">
    <property type="entry name" value="Kinase-like_dom_sf"/>
</dbReference>
<evidence type="ECO:0000256" key="3">
    <source>
        <dbReference type="ARBA" id="ARBA00022679"/>
    </source>
</evidence>
<dbReference type="Pfam" id="PF00069">
    <property type="entry name" value="Pkinase"/>
    <property type="match status" value="1"/>
</dbReference>
<keyword evidence="6 7" id="KW-0067">ATP-binding</keyword>
<evidence type="ECO:0000259" key="9">
    <source>
        <dbReference type="PROSITE" id="PS50011"/>
    </source>
</evidence>
<dbReference type="Proteomes" id="UP000240739">
    <property type="component" value="Unassembled WGS sequence"/>
</dbReference>
<dbReference type="GO" id="GO:0004674">
    <property type="term" value="F:protein serine/threonine kinase activity"/>
    <property type="evidence" value="ECO:0007669"/>
    <property type="project" value="UniProtKB-KW"/>
</dbReference>
<protein>
    <recommendedName>
        <fullName evidence="1">non-specific serine/threonine protein kinase</fullName>
        <ecNumber evidence="1">2.7.11.1</ecNumber>
    </recommendedName>
</protein>
<feature type="compositionally biased region" description="Basic residues" evidence="8">
    <location>
        <begin position="10"/>
        <end position="31"/>
    </location>
</feature>
<evidence type="ECO:0000256" key="1">
    <source>
        <dbReference type="ARBA" id="ARBA00012513"/>
    </source>
</evidence>
<dbReference type="Gene3D" id="1.10.510.10">
    <property type="entry name" value="Transferase(Phosphotransferase) domain 1"/>
    <property type="match status" value="1"/>
</dbReference>
<keyword evidence="3" id="KW-0808">Transferase</keyword>
<proteinExistence type="predicted"/>
<comment type="caution">
    <text evidence="10">The sequence shown here is derived from an EMBL/GenBank/DDBJ whole genome shotgun (WGS) entry which is preliminary data.</text>
</comment>
<evidence type="ECO:0000256" key="6">
    <source>
        <dbReference type="ARBA" id="ARBA00022840"/>
    </source>
</evidence>
<evidence type="ECO:0000256" key="5">
    <source>
        <dbReference type="ARBA" id="ARBA00022777"/>
    </source>
</evidence>
<feature type="domain" description="Protein kinase" evidence="9">
    <location>
        <begin position="123"/>
        <end position="383"/>
    </location>
</feature>
<sequence length="750" mass="78827">MRCAAETHARGRSRRCRRGPHGTVSRRRRPTGPRPPCAGPAGRRTPTPSSERAGRPRARFSVCSARGTPRWSWPGSGRAGPGGPRPTVAPDEPVVSPESRVGFRRVSVGIGRHLQAGEVVGAYRIERLVGLGGMSTVYAARQVSLDRPVALKVMDRSLASDTQFVQRFEREARTAAGLEHPHVVPVYDFGSADGHLYIAMQLVDGGTVGDRLRQGPLSGREALELLRAVGSALAAAHDAGLVHRDIKPQNVLLTRAGWAYLADFGVVKGVADAGLTATGAFVGTAAYASPEQIKAEDLTVASDVYSLACLACQLLTGQVPFPRPTEAAVLMAHLADPPPRLPGLDGPEGRRIQEVLDRALAKDPVDRETDVERFVADIRDALVGLGSERLGLAPMFPSAPLLESATPVAPDPDPAPAIVPEPVAAPERDVEPPPPVVAVPAPPRAAAAERETPPKPRRDPEPRAARQRPTLPAVDARIVGGLAAVLLFVAGFALARPAGPADTVPVRLGGGLSFGPVDAAAQVRRTDSGGTVRVAGTTLRATVLPSRGPLAGAAPVDGVPLRAPRPVRLGAFVAMQDGDRFVVPTTTGDVELRCDGTVACLRLVATLRVRGATSVPLGIPRARLEAVRVQVDRLRAAVGTAKGVLEASRRGATQARAARELVGTLRSVSARLRPLAAQERREGRSTALRSVVASTDRAAARARALARAAATADRGRHRKAGRALSSALRALRDRVARAGRLGYPVKEAGR</sequence>
<gene>
    <name evidence="10" type="ORF">C7Y72_02330</name>
</gene>
<dbReference type="PANTHER" id="PTHR43289:SF6">
    <property type="entry name" value="SERINE_THREONINE-PROTEIN KINASE NEKL-3"/>
    <property type="match status" value="1"/>
</dbReference>
<dbReference type="CDD" id="cd14014">
    <property type="entry name" value="STKc_PknB_like"/>
    <property type="match status" value="1"/>
</dbReference>
<evidence type="ECO:0000256" key="4">
    <source>
        <dbReference type="ARBA" id="ARBA00022741"/>
    </source>
</evidence>
<dbReference type="InterPro" id="IPR017441">
    <property type="entry name" value="Protein_kinase_ATP_BS"/>
</dbReference>
<dbReference type="EC" id="2.7.11.1" evidence="1"/>
<keyword evidence="5" id="KW-0418">Kinase</keyword>
<feature type="compositionally biased region" description="Pro residues" evidence="8">
    <location>
        <begin position="432"/>
        <end position="443"/>
    </location>
</feature>
<dbReference type="InterPro" id="IPR008271">
    <property type="entry name" value="Ser/Thr_kinase_AS"/>
</dbReference>
<keyword evidence="4 7" id="KW-0547">Nucleotide-binding</keyword>